<sequence length="126" mass="14791">MIDVKIYGLVYTKRIKVLHSIEGRVRIKLPDLDKIPEKYKIHEEDVIKAVKMLNGIKDVSINYVIGTCIINYDSNLITADKILRWIKKIIKVNIDNIKLYEQYGEENPKQVINIVEEQLRLEIKNI</sequence>
<dbReference type="Gene3D" id="3.30.70.100">
    <property type="match status" value="1"/>
</dbReference>
<proteinExistence type="predicted"/>
<dbReference type="EMBL" id="JXSU01000007">
    <property type="protein sequence ID" value="KIS23316.1"/>
    <property type="molecule type" value="Genomic_DNA"/>
</dbReference>
<dbReference type="HOGENOM" id="CLU_161274_0_0_9"/>
<dbReference type="RefSeq" id="WP_003486857.1">
    <property type="nucleotide sequence ID" value="NZ_JXSU01000007.1"/>
</dbReference>
<gene>
    <name evidence="1" type="ORF">N495_06850</name>
</gene>
<dbReference type="Pfam" id="PF19991">
    <property type="entry name" value="HMA_2"/>
    <property type="match status" value="1"/>
</dbReference>
<dbReference type="InterPro" id="IPR036163">
    <property type="entry name" value="HMA_dom_sf"/>
</dbReference>
<dbReference type="Proteomes" id="UP000032250">
    <property type="component" value="Unassembled WGS sequence"/>
</dbReference>
<dbReference type="AlphaFoldDB" id="A0A0D1BWV6"/>
<dbReference type="PATRIC" id="fig|1379739.3.peg.1705"/>
<evidence type="ECO:0000313" key="2">
    <source>
        <dbReference type="Proteomes" id="UP000032250"/>
    </source>
</evidence>
<protein>
    <submittedName>
        <fullName evidence="1">Uncharacterized protein</fullName>
    </submittedName>
</protein>
<organism evidence="1 2">
    <name type="scientific">Clostridium botulinum B2 450</name>
    <dbReference type="NCBI Taxonomy" id="1379739"/>
    <lineage>
        <taxon>Bacteria</taxon>
        <taxon>Bacillati</taxon>
        <taxon>Bacillota</taxon>
        <taxon>Clostridia</taxon>
        <taxon>Eubacteriales</taxon>
        <taxon>Clostridiaceae</taxon>
        <taxon>Clostridium</taxon>
    </lineage>
</organism>
<dbReference type="SUPFAM" id="SSF55008">
    <property type="entry name" value="HMA, heavy metal-associated domain"/>
    <property type="match status" value="1"/>
</dbReference>
<evidence type="ECO:0000313" key="1">
    <source>
        <dbReference type="EMBL" id="KIS23316.1"/>
    </source>
</evidence>
<reference evidence="1 2" key="1">
    <citation type="submission" date="2014-06" db="EMBL/GenBank/DDBJ databases">
        <title>Genome characterization of distinct group I Clostridium botulinum lineages.</title>
        <authorList>
            <person name="Giordani F."/>
            <person name="Anselmo A."/>
            <person name="Fillo S."/>
            <person name="Palozzi A.M."/>
            <person name="Fortunato A."/>
            <person name="Gentile B."/>
            <person name="Ciammaruconi A."/>
            <person name="Anniballi F."/>
            <person name="De Medici D."/>
            <person name="Lista F."/>
        </authorList>
    </citation>
    <scope>NUCLEOTIDE SEQUENCE [LARGE SCALE GENOMIC DNA]</scope>
    <source>
        <strain evidence="1 2">B2 450</strain>
    </source>
</reference>
<dbReference type="GO" id="GO:0046872">
    <property type="term" value="F:metal ion binding"/>
    <property type="evidence" value="ECO:0007669"/>
    <property type="project" value="InterPro"/>
</dbReference>
<dbReference type="OrthoDB" id="2053977at2"/>
<accession>A0A0D1BWV6</accession>
<comment type="caution">
    <text evidence="1">The sequence shown here is derived from an EMBL/GenBank/DDBJ whole genome shotgun (WGS) entry which is preliminary data.</text>
</comment>
<name>A0A0D1BWV6_CLOBO</name>